<name>A0A409XE22_PSICY</name>
<dbReference type="InParanoid" id="A0A409XE22"/>
<evidence type="ECO:0000313" key="2">
    <source>
        <dbReference type="EMBL" id="PPQ89039.1"/>
    </source>
</evidence>
<organism evidence="2 3">
    <name type="scientific">Psilocybe cyanescens</name>
    <dbReference type="NCBI Taxonomy" id="93625"/>
    <lineage>
        <taxon>Eukaryota</taxon>
        <taxon>Fungi</taxon>
        <taxon>Dikarya</taxon>
        <taxon>Basidiomycota</taxon>
        <taxon>Agaricomycotina</taxon>
        <taxon>Agaricomycetes</taxon>
        <taxon>Agaricomycetidae</taxon>
        <taxon>Agaricales</taxon>
        <taxon>Agaricineae</taxon>
        <taxon>Strophariaceae</taxon>
        <taxon>Psilocybe</taxon>
    </lineage>
</organism>
<gene>
    <name evidence="2" type="ORF">CVT25_006734</name>
</gene>
<dbReference type="AlphaFoldDB" id="A0A409XE22"/>
<proteinExistence type="predicted"/>
<comment type="caution">
    <text evidence="2">The sequence shown here is derived from an EMBL/GenBank/DDBJ whole genome shotgun (WGS) entry which is preliminary data.</text>
</comment>
<protein>
    <submittedName>
        <fullName evidence="2">Uncharacterized protein</fullName>
    </submittedName>
</protein>
<evidence type="ECO:0000313" key="3">
    <source>
        <dbReference type="Proteomes" id="UP000283269"/>
    </source>
</evidence>
<sequence>MQHGIGKRESSSGGSAQFEAQLALAGWQWVFHRERKDWRGRGEGGDGCLGGGEGGEGRVDRGEREARIEPTKR</sequence>
<accession>A0A409XE22</accession>
<feature type="region of interest" description="Disordered" evidence="1">
    <location>
        <begin position="36"/>
        <end position="73"/>
    </location>
</feature>
<reference evidence="2 3" key="1">
    <citation type="journal article" date="2018" name="Evol. Lett.">
        <title>Horizontal gene cluster transfer increased hallucinogenic mushroom diversity.</title>
        <authorList>
            <person name="Reynolds H.T."/>
            <person name="Vijayakumar V."/>
            <person name="Gluck-Thaler E."/>
            <person name="Korotkin H.B."/>
            <person name="Matheny P.B."/>
            <person name="Slot J.C."/>
        </authorList>
    </citation>
    <scope>NUCLEOTIDE SEQUENCE [LARGE SCALE GENOMIC DNA]</scope>
    <source>
        <strain evidence="2 3">2631</strain>
    </source>
</reference>
<dbReference type="Proteomes" id="UP000283269">
    <property type="component" value="Unassembled WGS sequence"/>
</dbReference>
<keyword evidence="3" id="KW-1185">Reference proteome</keyword>
<dbReference type="EMBL" id="NHYD01001953">
    <property type="protein sequence ID" value="PPQ89039.1"/>
    <property type="molecule type" value="Genomic_DNA"/>
</dbReference>
<evidence type="ECO:0000256" key="1">
    <source>
        <dbReference type="SAM" id="MobiDB-lite"/>
    </source>
</evidence>
<feature type="compositionally biased region" description="Gly residues" evidence="1">
    <location>
        <begin position="45"/>
        <end position="54"/>
    </location>
</feature>
<feature type="compositionally biased region" description="Basic and acidic residues" evidence="1">
    <location>
        <begin position="55"/>
        <end position="73"/>
    </location>
</feature>